<gene>
    <name evidence="1" type="ORF">GRI69_08845</name>
</gene>
<dbReference type="SUPFAM" id="SSF53187">
    <property type="entry name" value="Zn-dependent exopeptidases"/>
    <property type="match status" value="1"/>
</dbReference>
<dbReference type="Gene3D" id="3.40.630.40">
    <property type="entry name" value="Zn-dependent exopeptidases"/>
    <property type="match status" value="1"/>
</dbReference>
<comment type="caution">
    <text evidence="1">The sequence shown here is derived from an EMBL/GenBank/DDBJ whole genome shotgun (WGS) entry which is preliminary data.</text>
</comment>
<dbReference type="AlphaFoldDB" id="A0A844XTP2"/>
<keyword evidence="1" id="KW-0378">Hydrolase</keyword>
<protein>
    <submittedName>
        <fullName evidence="1">N-formylglutamate amidohydrolase</fullName>
    </submittedName>
</protein>
<dbReference type="InterPro" id="IPR007709">
    <property type="entry name" value="N-FG_amidohydro"/>
</dbReference>
<dbReference type="EMBL" id="WTYC01000004">
    <property type="protein sequence ID" value="MXO48362.1"/>
    <property type="molecule type" value="Genomic_DNA"/>
</dbReference>
<keyword evidence="2" id="KW-1185">Reference proteome</keyword>
<proteinExistence type="predicted"/>
<accession>A0A844XTP2</accession>
<evidence type="ECO:0000313" key="1">
    <source>
        <dbReference type="EMBL" id="MXO48362.1"/>
    </source>
</evidence>
<dbReference type="OrthoDB" id="9802050at2"/>
<name>A0A844XTP2_9SPHN</name>
<dbReference type="Proteomes" id="UP000448199">
    <property type="component" value="Unassembled WGS sequence"/>
</dbReference>
<dbReference type="RefSeq" id="WP_160727920.1">
    <property type="nucleotide sequence ID" value="NZ_WTYC01000004.1"/>
</dbReference>
<organism evidence="1 2">
    <name type="scientific">Qipengyuania vulgaris</name>
    <dbReference type="NCBI Taxonomy" id="291985"/>
    <lineage>
        <taxon>Bacteria</taxon>
        <taxon>Pseudomonadati</taxon>
        <taxon>Pseudomonadota</taxon>
        <taxon>Alphaproteobacteria</taxon>
        <taxon>Sphingomonadales</taxon>
        <taxon>Erythrobacteraceae</taxon>
        <taxon>Qipengyuania</taxon>
    </lineage>
</organism>
<reference evidence="1 2" key="1">
    <citation type="submission" date="2019-12" db="EMBL/GenBank/DDBJ databases">
        <title>Genomic-based taxomic classification of the family Erythrobacteraceae.</title>
        <authorList>
            <person name="Xu L."/>
        </authorList>
    </citation>
    <scope>NUCLEOTIDE SEQUENCE [LARGE SCALE GENOMIC DNA]</scope>
    <source>
        <strain evidence="1 2">DSM 17792</strain>
    </source>
</reference>
<sequence length="310" mass="34062">MGDETTLSGFDDSVSRPSEDDRVFELQVGANLPIPVLLAVPHGGRNYASDVLASLRHSGSRLRLEDRHADTLAHAISEETGAALLVAKAPRALIDLNRAPDDVDWSMIHGDKPSRSNSLANRRARSGLGLVPRRLPGLGELWKHPLDRIELDRRIDTVHRPYHQALGATLEEIRDHWGAALLIDLHSMPPLRRRYQDEVAPEFVLGDRFGSSCHGGLIATALNYFGKSGRPVAHNQPYSGGYVLDRHGAPRRGIHAMQIEVCRTSYLDSRLEEPSARLPAVARLISGLVRELAASVAELRKGDQLPQAAE</sequence>
<dbReference type="GO" id="GO:0016787">
    <property type="term" value="F:hydrolase activity"/>
    <property type="evidence" value="ECO:0007669"/>
    <property type="project" value="UniProtKB-KW"/>
</dbReference>
<dbReference type="Pfam" id="PF05013">
    <property type="entry name" value="FGase"/>
    <property type="match status" value="1"/>
</dbReference>
<evidence type="ECO:0000313" key="2">
    <source>
        <dbReference type="Proteomes" id="UP000448199"/>
    </source>
</evidence>